<accession>A0A1R2C2Z0</accession>
<dbReference type="Proteomes" id="UP000187209">
    <property type="component" value="Unassembled WGS sequence"/>
</dbReference>
<comment type="caution">
    <text evidence="1">The sequence shown here is derived from an EMBL/GenBank/DDBJ whole genome shotgun (WGS) entry which is preliminary data.</text>
</comment>
<dbReference type="EMBL" id="MPUH01000306">
    <property type="protein sequence ID" value="OMJ83376.1"/>
    <property type="molecule type" value="Genomic_DNA"/>
</dbReference>
<reference evidence="1 2" key="1">
    <citation type="submission" date="2016-11" db="EMBL/GenBank/DDBJ databases">
        <title>The macronuclear genome of Stentor coeruleus: a giant cell with tiny introns.</title>
        <authorList>
            <person name="Slabodnick M."/>
            <person name="Ruby J.G."/>
            <person name="Reiff S.B."/>
            <person name="Swart E.C."/>
            <person name="Gosai S."/>
            <person name="Prabakaran S."/>
            <person name="Witkowska E."/>
            <person name="Larue G.E."/>
            <person name="Fisher S."/>
            <person name="Freeman R.M."/>
            <person name="Gunawardena J."/>
            <person name="Chu W."/>
            <person name="Stover N.A."/>
            <person name="Gregory B.D."/>
            <person name="Nowacki M."/>
            <person name="Derisi J."/>
            <person name="Roy S.W."/>
            <person name="Marshall W.F."/>
            <person name="Sood P."/>
        </authorList>
    </citation>
    <scope>NUCLEOTIDE SEQUENCE [LARGE SCALE GENOMIC DNA]</scope>
    <source>
        <strain evidence="1">WM001</strain>
    </source>
</reference>
<gene>
    <name evidence="1" type="ORF">SteCoe_15706</name>
</gene>
<dbReference type="AlphaFoldDB" id="A0A1R2C2Z0"/>
<proteinExistence type="predicted"/>
<evidence type="ECO:0000313" key="2">
    <source>
        <dbReference type="Proteomes" id="UP000187209"/>
    </source>
</evidence>
<name>A0A1R2C2Z0_9CILI</name>
<sequence length="218" mass="26274">METKIDEYQDYQNYEIFQLPEFLELNYSECEKHLDQQITCFLSQTQVNIFEDKTDLPKKRGRKKIRPMNPTKTEIMDKFWLRGFREFMKLNYKDLIDHITDKEFWEFFLGRAGNPGKRRKYLSYSKHYKGFLSSNKSFCQVFIAWMMLYGSIKIPRKNFKGNWDLYFDYLCTDLVQPCKDMVSANDVKDSLRVLSSVFHKYINFVNARNTIIDNLTKE</sequence>
<keyword evidence="2" id="KW-1185">Reference proteome</keyword>
<protein>
    <submittedName>
        <fullName evidence="1">Uncharacterized protein</fullName>
    </submittedName>
</protein>
<evidence type="ECO:0000313" key="1">
    <source>
        <dbReference type="EMBL" id="OMJ83376.1"/>
    </source>
</evidence>
<organism evidence="1 2">
    <name type="scientific">Stentor coeruleus</name>
    <dbReference type="NCBI Taxonomy" id="5963"/>
    <lineage>
        <taxon>Eukaryota</taxon>
        <taxon>Sar</taxon>
        <taxon>Alveolata</taxon>
        <taxon>Ciliophora</taxon>
        <taxon>Postciliodesmatophora</taxon>
        <taxon>Heterotrichea</taxon>
        <taxon>Heterotrichida</taxon>
        <taxon>Stentoridae</taxon>
        <taxon>Stentor</taxon>
    </lineage>
</organism>